<keyword evidence="3 5" id="KW-0687">Ribonucleoprotein</keyword>
<dbReference type="GO" id="GO:0003735">
    <property type="term" value="F:structural constituent of ribosome"/>
    <property type="evidence" value="ECO:0007669"/>
    <property type="project" value="InterPro"/>
</dbReference>
<dbReference type="Pfam" id="PF00830">
    <property type="entry name" value="Ribosomal_L28"/>
    <property type="match status" value="1"/>
</dbReference>
<proteinExistence type="inferred from homology"/>
<comment type="caution">
    <text evidence="6">The sequence shown here is derived from an EMBL/GenBank/DDBJ whole genome shotgun (WGS) entry which is preliminary data.</text>
</comment>
<evidence type="ECO:0000256" key="5">
    <source>
        <dbReference type="HAMAP-Rule" id="MF_00373"/>
    </source>
</evidence>
<protein>
    <recommendedName>
        <fullName evidence="4 5">Large ribosomal subunit protein bL28</fullName>
    </recommendedName>
</protein>
<gene>
    <name evidence="5" type="primary">rpmB</name>
    <name evidence="6" type="ORF">SAMN02745164_00013</name>
</gene>
<dbReference type="NCBIfam" id="TIGR00009">
    <property type="entry name" value="L28"/>
    <property type="match status" value="1"/>
</dbReference>
<evidence type="ECO:0000313" key="6">
    <source>
        <dbReference type="EMBL" id="SHE27079.1"/>
    </source>
</evidence>
<comment type="similarity">
    <text evidence="1 5">Belongs to the bacterial ribosomal protein bL28 family.</text>
</comment>
<evidence type="ECO:0000256" key="1">
    <source>
        <dbReference type="ARBA" id="ARBA00008760"/>
    </source>
</evidence>
<dbReference type="GO" id="GO:0005840">
    <property type="term" value="C:ribosome"/>
    <property type="evidence" value="ECO:0007669"/>
    <property type="project" value="UniProtKB-KW"/>
</dbReference>
<reference evidence="6" key="1">
    <citation type="submission" date="2016-11" db="EMBL/GenBank/DDBJ databases">
        <authorList>
            <person name="Varghese N."/>
            <person name="Submissions S."/>
        </authorList>
    </citation>
    <scope>NUCLEOTIDE SEQUENCE [LARGE SCALE GENOMIC DNA]</scope>
    <source>
        <strain evidence="6">DSM 16785</strain>
    </source>
</reference>
<sequence length="64" mass="7126">MARVCEVCGKRPTAGNSVAHSKVTTRRWWKPNIQKVKVVLEDGTVKRMNVCTSCLKAGKVKRAI</sequence>
<dbReference type="Proteomes" id="UP000184334">
    <property type="component" value="Unassembled WGS sequence"/>
</dbReference>
<evidence type="ECO:0000313" key="7">
    <source>
        <dbReference type="Proteomes" id="UP000184334"/>
    </source>
</evidence>
<dbReference type="InterPro" id="IPR037147">
    <property type="entry name" value="Ribosomal_bL28_sf"/>
</dbReference>
<dbReference type="RefSeq" id="WP_072862122.1">
    <property type="nucleotide sequence ID" value="NZ_FQUI01000001.1"/>
</dbReference>
<dbReference type="InterPro" id="IPR026569">
    <property type="entry name" value="Ribosomal_bL28"/>
</dbReference>
<dbReference type="Gene3D" id="2.30.170.40">
    <property type="entry name" value="Ribosomal protein L28/L24"/>
    <property type="match status" value="1"/>
</dbReference>
<organism evidence="6 7">
    <name type="scientific">Marinitoga hydrogenitolerans (strain DSM 16785 / JCM 12826 / AT1271)</name>
    <dbReference type="NCBI Taxonomy" id="1122195"/>
    <lineage>
        <taxon>Bacteria</taxon>
        <taxon>Thermotogati</taxon>
        <taxon>Thermotogota</taxon>
        <taxon>Thermotogae</taxon>
        <taxon>Petrotogales</taxon>
        <taxon>Petrotogaceae</taxon>
        <taxon>Marinitoga</taxon>
    </lineage>
</organism>
<dbReference type="PANTHER" id="PTHR39080">
    <property type="entry name" value="50S RIBOSOMAL PROTEIN L28"/>
    <property type="match status" value="1"/>
</dbReference>
<evidence type="ECO:0000256" key="3">
    <source>
        <dbReference type="ARBA" id="ARBA00023274"/>
    </source>
</evidence>
<dbReference type="HAMAP" id="MF_00373">
    <property type="entry name" value="Ribosomal_bL28"/>
    <property type="match status" value="1"/>
</dbReference>
<dbReference type="InterPro" id="IPR050096">
    <property type="entry name" value="Bacterial_rp_bL28"/>
</dbReference>
<evidence type="ECO:0000256" key="2">
    <source>
        <dbReference type="ARBA" id="ARBA00022980"/>
    </source>
</evidence>
<evidence type="ECO:0000256" key="4">
    <source>
        <dbReference type="ARBA" id="ARBA00035174"/>
    </source>
</evidence>
<name>A0A1M4S4H2_MARH1</name>
<dbReference type="SUPFAM" id="SSF143800">
    <property type="entry name" value="L28p-like"/>
    <property type="match status" value="1"/>
</dbReference>
<dbReference type="AlphaFoldDB" id="A0A1M4S4H2"/>
<accession>A0A1M4S4H2</accession>
<dbReference type="PANTHER" id="PTHR39080:SF1">
    <property type="entry name" value="LARGE RIBOSOMAL SUBUNIT PROTEIN BL28A"/>
    <property type="match status" value="1"/>
</dbReference>
<dbReference type="EMBL" id="FQUI01000001">
    <property type="protein sequence ID" value="SHE27079.1"/>
    <property type="molecule type" value="Genomic_DNA"/>
</dbReference>
<keyword evidence="7" id="KW-1185">Reference proteome</keyword>
<dbReference type="InterPro" id="IPR034704">
    <property type="entry name" value="Ribosomal_bL28/bL31-like_sf"/>
</dbReference>
<dbReference type="InterPro" id="IPR001383">
    <property type="entry name" value="Ribosomal_bL28_bact-type"/>
</dbReference>
<keyword evidence="2 5" id="KW-0689">Ribosomal protein</keyword>
<dbReference type="GO" id="GO:1990904">
    <property type="term" value="C:ribonucleoprotein complex"/>
    <property type="evidence" value="ECO:0007669"/>
    <property type="project" value="UniProtKB-KW"/>
</dbReference>
<dbReference type="STRING" id="1122195.SAMN02745164_00013"/>
<dbReference type="GO" id="GO:0006412">
    <property type="term" value="P:translation"/>
    <property type="evidence" value="ECO:0007669"/>
    <property type="project" value="UniProtKB-UniRule"/>
</dbReference>
<dbReference type="OrthoDB" id="9805609at2"/>